<evidence type="ECO:0000313" key="4">
    <source>
        <dbReference type="Proteomes" id="UP000791080"/>
    </source>
</evidence>
<name>A0ABT1JGJ4_ACTCY</name>
<reference evidence="3 4" key="1">
    <citation type="submission" date="2013-07" db="EMBL/GenBank/DDBJ databases">
        <authorList>
            <consortium name="DOE Joint Genome Institute"/>
            <person name="Reeve W."/>
            <person name="Huntemann M."/>
            <person name="Han J."/>
            <person name="Chen A."/>
            <person name="Kyrpides N."/>
            <person name="Mavromatis K."/>
            <person name="Markowitz V."/>
            <person name="Palaniappan K."/>
            <person name="Ivanova N."/>
            <person name="Schaumberg A."/>
            <person name="Pati A."/>
            <person name="Liolios K."/>
            <person name="Nordberg H.P."/>
            <person name="Cantor M.N."/>
            <person name="Hua S.X."/>
            <person name="Woyke T."/>
        </authorList>
    </citation>
    <scope>NUCLEOTIDE SEQUENCE [LARGE SCALE GENOMIC DNA]</scope>
    <source>
        <strain evidence="3 4">DSM 43889</strain>
    </source>
</reference>
<evidence type="ECO:0000256" key="1">
    <source>
        <dbReference type="SAM" id="MobiDB-lite"/>
    </source>
</evidence>
<keyword evidence="2" id="KW-0812">Transmembrane</keyword>
<keyword evidence="2" id="KW-0472">Membrane</keyword>
<evidence type="ECO:0000256" key="2">
    <source>
        <dbReference type="SAM" id="Phobius"/>
    </source>
</evidence>
<keyword evidence="4" id="KW-1185">Reference proteome</keyword>
<keyword evidence="2" id="KW-1133">Transmembrane helix</keyword>
<gene>
    <name evidence="3" type="ORF">G443_001589</name>
</gene>
<feature type="transmembrane region" description="Helical" evidence="2">
    <location>
        <begin position="12"/>
        <end position="36"/>
    </location>
</feature>
<reference evidence="3 4" key="2">
    <citation type="submission" date="2022-06" db="EMBL/GenBank/DDBJ databases">
        <title>Genomic Encyclopedia of Type Strains, Phase I: the one thousand microbial genomes (KMG-I) project.</title>
        <authorList>
            <person name="Kyrpides N."/>
        </authorList>
    </citation>
    <scope>NUCLEOTIDE SEQUENCE [LARGE SCALE GENOMIC DNA]</scope>
    <source>
        <strain evidence="3 4">DSM 43889</strain>
    </source>
</reference>
<organism evidence="3 4">
    <name type="scientific">Actinoalloteichus caeruleus DSM 43889</name>
    <dbReference type="NCBI Taxonomy" id="1120930"/>
    <lineage>
        <taxon>Bacteria</taxon>
        <taxon>Bacillati</taxon>
        <taxon>Actinomycetota</taxon>
        <taxon>Actinomycetes</taxon>
        <taxon>Pseudonocardiales</taxon>
        <taxon>Pseudonocardiaceae</taxon>
        <taxon>Actinoalloteichus</taxon>
        <taxon>Actinoalloteichus cyanogriseus</taxon>
    </lineage>
</organism>
<sequence>MPPRRRTPWSPRLLVINAVLNTVTALLFTVAVVLHHRENGEINGWFVATGSLFAVSAVAHWVRWNAAVRERRSSGRRPGDRARPGHRTGPDSPEESPPGDVAAPGPSQPSHRRPPPDAPGTGGATGGVS</sequence>
<evidence type="ECO:0000313" key="3">
    <source>
        <dbReference type="EMBL" id="MCP2331319.1"/>
    </source>
</evidence>
<feature type="transmembrane region" description="Helical" evidence="2">
    <location>
        <begin position="42"/>
        <end position="62"/>
    </location>
</feature>
<feature type="compositionally biased region" description="Gly residues" evidence="1">
    <location>
        <begin position="120"/>
        <end position="129"/>
    </location>
</feature>
<protein>
    <submittedName>
        <fullName evidence="3">Uncharacterized protein</fullName>
    </submittedName>
</protein>
<accession>A0ABT1JGJ4</accession>
<comment type="caution">
    <text evidence="3">The sequence shown here is derived from an EMBL/GenBank/DDBJ whole genome shotgun (WGS) entry which is preliminary data.</text>
</comment>
<dbReference type="EMBL" id="AUBJ02000001">
    <property type="protein sequence ID" value="MCP2331319.1"/>
    <property type="molecule type" value="Genomic_DNA"/>
</dbReference>
<dbReference type="Proteomes" id="UP000791080">
    <property type="component" value="Unassembled WGS sequence"/>
</dbReference>
<proteinExistence type="predicted"/>
<dbReference type="RefSeq" id="WP_026420754.1">
    <property type="nucleotide sequence ID" value="NZ_AUBJ02000001.1"/>
</dbReference>
<feature type="compositionally biased region" description="Basic and acidic residues" evidence="1">
    <location>
        <begin position="68"/>
        <end position="83"/>
    </location>
</feature>
<feature type="region of interest" description="Disordered" evidence="1">
    <location>
        <begin position="68"/>
        <end position="129"/>
    </location>
</feature>